<proteinExistence type="predicted"/>
<sequence length="36" mass="4536">MRRRKLSKRGSRRLFRRTSKSRRRNYKRVGRGGFRI</sequence>
<feature type="region of interest" description="Disordered" evidence="1">
    <location>
        <begin position="1"/>
        <end position="36"/>
    </location>
</feature>
<evidence type="ECO:0000313" key="2">
    <source>
        <dbReference type="EMBL" id="DAD95810.1"/>
    </source>
</evidence>
<evidence type="ECO:0000256" key="1">
    <source>
        <dbReference type="SAM" id="MobiDB-lite"/>
    </source>
</evidence>
<feature type="compositionally biased region" description="Basic residues" evidence="1">
    <location>
        <begin position="1"/>
        <end position="30"/>
    </location>
</feature>
<accession>A0A8S5NNF7</accession>
<organism evidence="2">
    <name type="scientific">Microviridae sp. ctn4Z9</name>
    <dbReference type="NCBI Taxonomy" id="2826744"/>
    <lineage>
        <taxon>Viruses</taxon>
        <taxon>Monodnaviria</taxon>
        <taxon>Sangervirae</taxon>
        <taxon>Phixviricota</taxon>
        <taxon>Malgrandaviricetes</taxon>
        <taxon>Petitvirales</taxon>
        <taxon>Microviridae</taxon>
    </lineage>
</organism>
<name>A0A8S5NNF7_9VIRU</name>
<dbReference type="EMBL" id="BK015203">
    <property type="protein sequence ID" value="DAD95810.1"/>
    <property type="molecule type" value="Genomic_DNA"/>
</dbReference>
<reference evidence="2" key="1">
    <citation type="journal article" date="2021" name="Proc. Natl. Acad. Sci. U.S.A.">
        <title>A Catalog of Tens of Thousands of Viruses from Human Metagenomes Reveals Hidden Associations with Chronic Diseases.</title>
        <authorList>
            <person name="Tisza M.J."/>
            <person name="Buck C.B."/>
        </authorList>
    </citation>
    <scope>NUCLEOTIDE SEQUENCE</scope>
    <source>
        <strain evidence="2">Ctn4Z9</strain>
    </source>
</reference>
<protein>
    <submittedName>
        <fullName evidence="2">Uncharacterized protein</fullName>
    </submittedName>
</protein>